<feature type="domain" description="Reverse transcriptase" evidence="2">
    <location>
        <begin position="1"/>
        <end position="133"/>
    </location>
</feature>
<dbReference type="AlphaFoldDB" id="A0A5S6QG21"/>
<evidence type="ECO:0000313" key="3">
    <source>
        <dbReference type="Proteomes" id="UP000046395"/>
    </source>
</evidence>
<evidence type="ECO:0000313" key="4">
    <source>
        <dbReference type="WBParaSite" id="TMUE_2000006129.1"/>
    </source>
</evidence>
<dbReference type="InterPro" id="IPR000477">
    <property type="entry name" value="RT_dom"/>
</dbReference>
<feature type="region of interest" description="Disordered" evidence="1">
    <location>
        <begin position="467"/>
        <end position="494"/>
    </location>
</feature>
<dbReference type="SUPFAM" id="SSF56672">
    <property type="entry name" value="DNA/RNA polymerases"/>
    <property type="match status" value="1"/>
</dbReference>
<reference evidence="4" key="1">
    <citation type="submission" date="2019-12" db="UniProtKB">
        <authorList>
            <consortium name="WormBaseParasite"/>
        </authorList>
    </citation>
    <scope>IDENTIFICATION</scope>
</reference>
<evidence type="ECO:0000259" key="2">
    <source>
        <dbReference type="PROSITE" id="PS50878"/>
    </source>
</evidence>
<sequence>MTCGVKQGDPLSPLLFSLVIDELLDQLEECGGGFSFTDEHKLNCLAFADDILLLSNSKAGLQILLLHSYRFFTRRHLRLNTEKCLTLRLYRVPKTRSVCVDVLSQFYLDPSEPCTCIPRFTISEYLSYLGVDFNPYGKRRDMLRRVESMLQSVARAELKPQQKIQLIRAHLIPYLMYSFCNSNPAAGTAASADRLIRQKIKAILHLPQSTMSDHFFYLPMKEGGLGLQSLSEAVDFTMLNLYRKLAESRYPAVRAAAGLWFNIHRHSKLAQRRSISDFTERGIRNAGMAILEYHRARFTATYQGSGHHEFAEACSNLWIDGERMTGRSYIASRFMVTVEPTLRHDDQVFKPDLIAVKGGKAWALDVVIPFESNDTLARRHAEKCRKCACLAEPVLKLTGANVYTTGSIVIGARGAWCPKNEGTLKEMEWALSEPTKALLCIMTLERTNQLVSWFMRTTENLAFHAVSRTRRHEGQERSTPAPSMRPSTLGSHAH</sequence>
<protein>
    <submittedName>
        <fullName evidence="4">Reverse transcriptase domain-containing protein</fullName>
    </submittedName>
</protein>
<dbReference type="PANTHER" id="PTHR35450">
    <property type="entry name" value="REVERSE TRANSCRIPTASE DOMAIN-CONTAINING PROTEIN"/>
    <property type="match status" value="1"/>
</dbReference>
<keyword evidence="3" id="KW-1185">Reference proteome</keyword>
<dbReference type="Pfam" id="PF00078">
    <property type="entry name" value="RVT_1"/>
    <property type="match status" value="1"/>
</dbReference>
<dbReference type="PROSITE" id="PS50878">
    <property type="entry name" value="RT_POL"/>
    <property type="match status" value="1"/>
</dbReference>
<dbReference type="WBParaSite" id="TMUE_2000006129.1">
    <property type="protein sequence ID" value="TMUE_2000006129.1"/>
    <property type="gene ID" value="WBGene00299484"/>
</dbReference>
<proteinExistence type="predicted"/>
<feature type="compositionally biased region" description="Polar residues" evidence="1">
    <location>
        <begin position="477"/>
        <end position="494"/>
    </location>
</feature>
<name>A0A5S6QG21_TRIMR</name>
<evidence type="ECO:0000256" key="1">
    <source>
        <dbReference type="SAM" id="MobiDB-lite"/>
    </source>
</evidence>
<dbReference type="Proteomes" id="UP000046395">
    <property type="component" value="Unassembled WGS sequence"/>
</dbReference>
<organism evidence="3 4">
    <name type="scientific">Trichuris muris</name>
    <name type="common">Mouse whipworm</name>
    <dbReference type="NCBI Taxonomy" id="70415"/>
    <lineage>
        <taxon>Eukaryota</taxon>
        <taxon>Metazoa</taxon>
        <taxon>Ecdysozoa</taxon>
        <taxon>Nematoda</taxon>
        <taxon>Enoplea</taxon>
        <taxon>Dorylaimia</taxon>
        <taxon>Trichinellida</taxon>
        <taxon>Trichuridae</taxon>
        <taxon>Trichuris</taxon>
    </lineage>
</organism>
<dbReference type="InterPro" id="IPR043502">
    <property type="entry name" value="DNA/RNA_pol_sf"/>
</dbReference>
<dbReference type="PANTHER" id="PTHR35450:SF2">
    <property type="entry name" value="REVERSE TRANSCRIPTASE DOMAIN-CONTAINING PROTEIN"/>
    <property type="match status" value="1"/>
</dbReference>
<accession>A0A5S6QG21</accession>
<dbReference type="STRING" id="70415.A0A5S6QG21"/>